<dbReference type="InterPro" id="IPR025234">
    <property type="entry name" value="YjzH-like"/>
</dbReference>
<proteinExistence type="predicted"/>
<reference evidence="1 2" key="1">
    <citation type="submission" date="2014-07" db="EMBL/GenBank/DDBJ databases">
        <title>Complete genome sequence of a moderately halophilic bacterium Terribacillus aidingensis MP602, isolated from Cryptomeria fortunei in Tianmu mountain in China.</title>
        <authorList>
            <person name="Wang Y."/>
            <person name="Lu P."/>
            <person name="Zhang L."/>
        </authorList>
    </citation>
    <scope>NUCLEOTIDE SEQUENCE [LARGE SCALE GENOMIC DNA]</scope>
    <source>
        <strain evidence="1 2">MP602</strain>
    </source>
</reference>
<evidence type="ECO:0000313" key="2">
    <source>
        <dbReference type="Proteomes" id="UP000027980"/>
    </source>
</evidence>
<dbReference type="GeneID" id="34221915"/>
<dbReference type="OrthoDB" id="5432776at2"/>
<name>A0A075LPV8_9BACI</name>
<gene>
    <name evidence="1" type="ORF">GZ22_16860</name>
</gene>
<evidence type="ECO:0000313" key="1">
    <source>
        <dbReference type="EMBL" id="AIF68136.1"/>
    </source>
</evidence>
<dbReference type="AlphaFoldDB" id="A0A075LPV8"/>
<sequence>MTKWEYTSDKVFESIISSDAIDLINKYGDQGWELVNVVPEYDSMSNSDYQIEEIKLARYALMFKRSKE</sequence>
<evidence type="ECO:0008006" key="3">
    <source>
        <dbReference type="Google" id="ProtNLM"/>
    </source>
</evidence>
<dbReference type="Proteomes" id="UP000027980">
    <property type="component" value="Chromosome"/>
</dbReference>
<dbReference type="Pfam" id="PF13783">
    <property type="entry name" value="DUF4177"/>
    <property type="match status" value="1"/>
</dbReference>
<protein>
    <recommendedName>
        <fullName evidence="3">DUF4177 domain-containing protein</fullName>
    </recommendedName>
</protein>
<dbReference type="RefSeq" id="WP_038564738.1">
    <property type="nucleotide sequence ID" value="NZ_CP008876.1"/>
</dbReference>
<dbReference type="EMBL" id="CP008876">
    <property type="protein sequence ID" value="AIF68136.1"/>
    <property type="molecule type" value="Genomic_DNA"/>
</dbReference>
<dbReference type="KEGG" id="tap:GZ22_16860"/>
<dbReference type="HOGENOM" id="CLU_2821920_0_0_9"/>
<organism evidence="1 2">
    <name type="scientific">Terribacillus saccharophilus</name>
    <dbReference type="NCBI Taxonomy" id="361277"/>
    <lineage>
        <taxon>Bacteria</taxon>
        <taxon>Bacillati</taxon>
        <taxon>Bacillota</taxon>
        <taxon>Bacilli</taxon>
        <taxon>Bacillales</taxon>
        <taxon>Bacillaceae</taxon>
        <taxon>Terribacillus</taxon>
    </lineage>
</organism>
<accession>A0A075LPV8</accession>